<gene>
    <name evidence="3" type="ORF">POF50_007570</name>
</gene>
<dbReference type="EMBL" id="JABXJJ020000008">
    <property type="protein sequence ID" value="MDI5969203.1"/>
    <property type="molecule type" value="Genomic_DNA"/>
</dbReference>
<sequence length="175" mass="18159">MTGDEVYQPQPDEEVTDDAGVLDPEDTLDDRGIDPALDEGYSPPEKPLEVDRRGTTVAEQREGESLDQRLAEELPDQPDPRDLAGDGIGDAPGAEGEPVDPQAGEERSGRLIGTDEGVPRRPGSGVEDVTATDAGLAGGAASAEEAAVHTVEDEDAVPFDADETGGGEGGSPQER</sequence>
<feature type="compositionally biased region" description="Basic and acidic residues" evidence="1">
    <location>
        <begin position="46"/>
        <end position="84"/>
    </location>
</feature>
<organism evidence="3">
    <name type="scientific">Streptantibioticus silvisoli</name>
    <dbReference type="NCBI Taxonomy" id="2705255"/>
    <lineage>
        <taxon>Bacteria</taxon>
        <taxon>Bacillati</taxon>
        <taxon>Actinomycetota</taxon>
        <taxon>Actinomycetes</taxon>
        <taxon>Kitasatosporales</taxon>
        <taxon>Streptomycetaceae</taxon>
        <taxon>Streptantibioticus</taxon>
    </lineage>
</organism>
<dbReference type="Pfam" id="PF18970">
    <property type="entry name" value="DUF5709"/>
    <property type="match status" value="1"/>
</dbReference>
<feature type="compositionally biased region" description="Gly residues" evidence="1">
    <location>
        <begin position="166"/>
        <end position="175"/>
    </location>
</feature>
<feature type="region of interest" description="Disordered" evidence="1">
    <location>
        <begin position="1"/>
        <end position="175"/>
    </location>
</feature>
<name>A0AA90H1C5_9ACTN</name>
<feature type="domain" description="DUF5709" evidence="2">
    <location>
        <begin position="102"/>
        <end position="153"/>
    </location>
</feature>
<feature type="compositionally biased region" description="Low complexity" evidence="1">
    <location>
        <begin position="129"/>
        <end position="145"/>
    </location>
</feature>
<protein>
    <submittedName>
        <fullName evidence="3">DUF5709 domain-containing protein</fullName>
    </submittedName>
</protein>
<dbReference type="InterPro" id="IPR043763">
    <property type="entry name" value="DUF5709"/>
</dbReference>
<evidence type="ECO:0000259" key="2">
    <source>
        <dbReference type="Pfam" id="PF18970"/>
    </source>
</evidence>
<feature type="compositionally biased region" description="Acidic residues" evidence="1">
    <location>
        <begin position="152"/>
        <end position="165"/>
    </location>
</feature>
<dbReference type="AlphaFoldDB" id="A0AA90H1C5"/>
<evidence type="ECO:0000313" key="3">
    <source>
        <dbReference type="EMBL" id="MDI5969203.1"/>
    </source>
</evidence>
<evidence type="ECO:0000256" key="1">
    <source>
        <dbReference type="SAM" id="MobiDB-lite"/>
    </source>
</evidence>
<proteinExistence type="predicted"/>
<comment type="caution">
    <text evidence="3">The sequence shown here is derived from an EMBL/GenBank/DDBJ whole genome shotgun (WGS) entry which is preliminary data.</text>
</comment>
<reference evidence="3" key="1">
    <citation type="submission" date="2023-05" db="EMBL/GenBank/DDBJ databases">
        <title>Streptantibioticus silvisoli sp. nov., acidotolerant actinomycetes 1 from pine litter.</title>
        <authorList>
            <person name="Swiecimska M."/>
            <person name="Golinska P."/>
            <person name="Sangal V."/>
            <person name="Wachnowicz B."/>
            <person name="Goodfellow M."/>
        </authorList>
    </citation>
    <scope>NUCLEOTIDE SEQUENCE</scope>
    <source>
        <strain evidence="3">SL13</strain>
    </source>
</reference>
<accession>A0AA90H1C5</accession>